<dbReference type="eggNOG" id="ENOG502TJTU">
    <property type="taxonomic scope" value="Eukaryota"/>
</dbReference>
<feature type="compositionally biased region" description="Basic and acidic residues" evidence="1">
    <location>
        <begin position="145"/>
        <end position="155"/>
    </location>
</feature>
<protein>
    <submittedName>
        <fullName evidence="2">Uncharacterized protein</fullName>
    </submittedName>
</protein>
<gene>
    <name evidence="2" type="ORF">A1O1_00226</name>
</gene>
<dbReference type="AlphaFoldDB" id="W9YQA0"/>
<feature type="compositionally biased region" description="Acidic residues" evidence="1">
    <location>
        <begin position="61"/>
        <end position="73"/>
    </location>
</feature>
<feature type="compositionally biased region" description="Low complexity" evidence="1">
    <location>
        <begin position="74"/>
        <end position="86"/>
    </location>
</feature>
<dbReference type="HOGENOM" id="CLU_076389_0_0_1"/>
<sequence length="332" mass="37456">MDPLTVDGEKAHSEELDPVLPNVAPCDSPPHKSPPRNSPPWDSPPDDSPPRHSPLTRQFLEDYDNEDEDDEILEWNSISSMSISSDSESENDNAEDSTSGRPGVRLRESDHLSPSPHNTPNDNGSPRSSSQPACYLGCSSPTDKKYDGLKHREESPAPNDNDLPTVVKEKHFEGENDMMSGAVSPDDEIKVLSTFTDDTIMCVAKNDLSAALSHMPLKVIGRYELATLHLPFNDMRSLRFLPFNYLSTYLGVKRAIEEVTQHPGYTDQDLLHALLKRGGSSRRRVVYPEYINSFFGFGRADEDDEEKAYKYDLAYWQQLYELGEFWEYIDVP</sequence>
<dbReference type="OrthoDB" id="4138114at2759"/>
<name>W9YQA0_9EURO</name>
<feature type="compositionally biased region" description="Pro residues" evidence="1">
    <location>
        <begin position="27"/>
        <end position="47"/>
    </location>
</feature>
<organism evidence="2 3">
    <name type="scientific">Capronia coronata CBS 617.96</name>
    <dbReference type="NCBI Taxonomy" id="1182541"/>
    <lineage>
        <taxon>Eukaryota</taxon>
        <taxon>Fungi</taxon>
        <taxon>Dikarya</taxon>
        <taxon>Ascomycota</taxon>
        <taxon>Pezizomycotina</taxon>
        <taxon>Eurotiomycetes</taxon>
        <taxon>Chaetothyriomycetidae</taxon>
        <taxon>Chaetothyriales</taxon>
        <taxon>Herpotrichiellaceae</taxon>
        <taxon>Capronia</taxon>
    </lineage>
</organism>
<proteinExistence type="predicted"/>
<feature type="region of interest" description="Disordered" evidence="1">
    <location>
        <begin position="1"/>
        <end position="139"/>
    </location>
</feature>
<keyword evidence="3" id="KW-1185">Reference proteome</keyword>
<evidence type="ECO:0000256" key="1">
    <source>
        <dbReference type="SAM" id="MobiDB-lite"/>
    </source>
</evidence>
<evidence type="ECO:0000313" key="2">
    <source>
        <dbReference type="EMBL" id="EXJ95107.1"/>
    </source>
</evidence>
<evidence type="ECO:0000313" key="3">
    <source>
        <dbReference type="Proteomes" id="UP000019484"/>
    </source>
</evidence>
<dbReference type="EMBL" id="AMWN01000001">
    <property type="protein sequence ID" value="EXJ95107.1"/>
    <property type="molecule type" value="Genomic_DNA"/>
</dbReference>
<reference evidence="2 3" key="1">
    <citation type="submission" date="2013-03" db="EMBL/GenBank/DDBJ databases">
        <title>The Genome Sequence of Capronia coronata CBS 617.96.</title>
        <authorList>
            <consortium name="The Broad Institute Genomics Platform"/>
            <person name="Cuomo C."/>
            <person name="de Hoog S."/>
            <person name="Gorbushina A."/>
            <person name="Walker B."/>
            <person name="Young S.K."/>
            <person name="Zeng Q."/>
            <person name="Gargeya S."/>
            <person name="Fitzgerald M."/>
            <person name="Haas B."/>
            <person name="Abouelleil A."/>
            <person name="Allen A.W."/>
            <person name="Alvarado L."/>
            <person name="Arachchi H.M."/>
            <person name="Berlin A.M."/>
            <person name="Chapman S.B."/>
            <person name="Gainer-Dewar J."/>
            <person name="Goldberg J."/>
            <person name="Griggs A."/>
            <person name="Gujja S."/>
            <person name="Hansen M."/>
            <person name="Howarth C."/>
            <person name="Imamovic A."/>
            <person name="Ireland A."/>
            <person name="Larimer J."/>
            <person name="McCowan C."/>
            <person name="Murphy C."/>
            <person name="Pearson M."/>
            <person name="Poon T.W."/>
            <person name="Priest M."/>
            <person name="Roberts A."/>
            <person name="Saif S."/>
            <person name="Shea T."/>
            <person name="Sisk P."/>
            <person name="Sykes S."/>
            <person name="Wortman J."/>
            <person name="Nusbaum C."/>
            <person name="Birren B."/>
        </authorList>
    </citation>
    <scope>NUCLEOTIDE SEQUENCE [LARGE SCALE GENOMIC DNA]</scope>
    <source>
        <strain evidence="2 3">CBS 617.96</strain>
    </source>
</reference>
<dbReference type="GeneID" id="19155135"/>
<dbReference type="Proteomes" id="UP000019484">
    <property type="component" value="Unassembled WGS sequence"/>
</dbReference>
<comment type="caution">
    <text evidence="2">The sequence shown here is derived from an EMBL/GenBank/DDBJ whole genome shotgun (WGS) entry which is preliminary data.</text>
</comment>
<feature type="region of interest" description="Disordered" evidence="1">
    <location>
        <begin position="145"/>
        <end position="164"/>
    </location>
</feature>
<accession>W9YQA0</accession>
<feature type="compositionally biased region" description="Polar residues" evidence="1">
    <location>
        <begin position="115"/>
        <end position="132"/>
    </location>
</feature>
<dbReference type="RefSeq" id="XP_007719336.1">
    <property type="nucleotide sequence ID" value="XM_007721146.1"/>
</dbReference>